<proteinExistence type="predicted"/>
<evidence type="ECO:0000259" key="10">
    <source>
        <dbReference type="PROSITE" id="PS50157"/>
    </source>
</evidence>
<feature type="region of interest" description="Disordered" evidence="9">
    <location>
        <begin position="159"/>
        <end position="214"/>
    </location>
</feature>
<evidence type="ECO:0000256" key="4">
    <source>
        <dbReference type="ARBA" id="ARBA00022833"/>
    </source>
</evidence>
<evidence type="ECO:0000256" key="2">
    <source>
        <dbReference type="ARBA" id="ARBA00022723"/>
    </source>
</evidence>
<keyword evidence="7" id="KW-0539">Nucleus</keyword>
<name>A0AAF0WGI7_DAUCS</name>
<protein>
    <recommendedName>
        <fullName evidence="10">C2H2-type domain-containing protein</fullName>
    </recommendedName>
</protein>
<keyword evidence="12" id="KW-1185">Reference proteome</keyword>
<organism evidence="11 12">
    <name type="scientific">Daucus carota subsp. sativus</name>
    <name type="common">Carrot</name>
    <dbReference type="NCBI Taxonomy" id="79200"/>
    <lineage>
        <taxon>Eukaryota</taxon>
        <taxon>Viridiplantae</taxon>
        <taxon>Streptophyta</taxon>
        <taxon>Embryophyta</taxon>
        <taxon>Tracheophyta</taxon>
        <taxon>Spermatophyta</taxon>
        <taxon>Magnoliopsida</taxon>
        <taxon>eudicotyledons</taxon>
        <taxon>Gunneridae</taxon>
        <taxon>Pentapetalae</taxon>
        <taxon>asterids</taxon>
        <taxon>campanulids</taxon>
        <taxon>Apiales</taxon>
        <taxon>Apiaceae</taxon>
        <taxon>Apioideae</taxon>
        <taxon>Scandiceae</taxon>
        <taxon>Daucinae</taxon>
        <taxon>Daucus</taxon>
        <taxon>Daucus sect. Daucus</taxon>
    </lineage>
</organism>
<dbReference type="PROSITE" id="PS00028">
    <property type="entry name" value="ZINC_FINGER_C2H2_1"/>
    <property type="match status" value="1"/>
</dbReference>
<gene>
    <name evidence="11" type="ORF">DCAR_0208378</name>
</gene>
<dbReference type="PANTHER" id="PTHR45801:SF67">
    <property type="entry name" value="C2H2-TYPE DOMAIN-CONTAINING PROTEIN"/>
    <property type="match status" value="1"/>
</dbReference>
<keyword evidence="3 8" id="KW-0863">Zinc-finger</keyword>
<evidence type="ECO:0000313" key="12">
    <source>
        <dbReference type="Proteomes" id="UP000077755"/>
    </source>
</evidence>
<evidence type="ECO:0000256" key="1">
    <source>
        <dbReference type="ARBA" id="ARBA00004123"/>
    </source>
</evidence>
<keyword evidence="6" id="KW-0804">Transcription</keyword>
<dbReference type="InterPro" id="IPR052426">
    <property type="entry name" value="Plant_dev_regulator"/>
</dbReference>
<evidence type="ECO:0000256" key="6">
    <source>
        <dbReference type="ARBA" id="ARBA00023163"/>
    </source>
</evidence>
<dbReference type="PANTHER" id="PTHR45801">
    <property type="entry name" value="OS07G0101800 PROTEIN"/>
    <property type="match status" value="1"/>
</dbReference>
<dbReference type="AlphaFoldDB" id="A0AAF0WGI7"/>
<keyword evidence="2" id="KW-0479">Metal-binding</keyword>
<feature type="domain" description="C2H2-type" evidence="10">
    <location>
        <begin position="41"/>
        <end position="68"/>
    </location>
</feature>
<dbReference type="KEGG" id="dcr:108207701"/>
<feature type="compositionally biased region" description="Basic and acidic residues" evidence="9">
    <location>
        <begin position="159"/>
        <end position="182"/>
    </location>
</feature>
<reference evidence="11" key="1">
    <citation type="journal article" date="2016" name="Nat. Genet.">
        <title>A high-quality carrot genome assembly provides new insights into carotenoid accumulation and asterid genome evolution.</title>
        <authorList>
            <person name="Iorizzo M."/>
            <person name="Ellison S."/>
            <person name="Senalik D."/>
            <person name="Zeng P."/>
            <person name="Satapoomin P."/>
            <person name="Huang J."/>
            <person name="Bowman M."/>
            <person name="Iovene M."/>
            <person name="Sanseverino W."/>
            <person name="Cavagnaro P."/>
            <person name="Yildiz M."/>
            <person name="Macko-Podgorni A."/>
            <person name="Moranska E."/>
            <person name="Grzebelus E."/>
            <person name="Grzebelus D."/>
            <person name="Ashrafi H."/>
            <person name="Zheng Z."/>
            <person name="Cheng S."/>
            <person name="Spooner D."/>
            <person name="Van Deynze A."/>
            <person name="Simon P."/>
        </authorList>
    </citation>
    <scope>NUCLEOTIDE SEQUENCE</scope>
    <source>
        <tissue evidence="11">Leaf</tissue>
    </source>
</reference>
<dbReference type="SUPFAM" id="SSF57667">
    <property type="entry name" value="beta-beta-alpha zinc fingers"/>
    <property type="match status" value="1"/>
</dbReference>
<evidence type="ECO:0000256" key="8">
    <source>
        <dbReference type="PROSITE-ProRule" id="PRU00042"/>
    </source>
</evidence>
<feature type="region of interest" description="Disordered" evidence="9">
    <location>
        <begin position="1"/>
        <end position="38"/>
    </location>
</feature>
<feature type="compositionally biased region" description="Low complexity" evidence="9">
    <location>
        <begin position="29"/>
        <end position="38"/>
    </location>
</feature>
<reference evidence="11" key="2">
    <citation type="submission" date="2022-03" db="EMBL/GenBank/DDBJ databases">
        <title>Draft title - Genomic analysis of global carrot germplasm unveils the trajectory of domestication and the origin of high carotenoid orange carrot.</title>
        <authorList>
            <person name="Iorizzo M."/>
            <person name="Ellison S."/>
            <person name="Senalik D."/>
            <person name="Macko-Podgorni A."/>
            <person name="Grzebelus D."/>
            <person name="Bostan H."/>
            <person name="Rolling W."/>
            <person name="Curaba J."/>
            <person name="Simon P."/>
        </authorList>
    </citation>
    <scope>NUCLEOTIDE SEQUENCE</scope>
    <source>
        <tissue evidence="11">Leaf</tissue>
    </source>
</reference>
<evidence type="ECO:0000256" key="7">
    <source>
        <dbReference type="ARBA" id="ARBA00023242"/>
    </source>
</evidence>
<sequence length="214" mass="23861">MELNKSSSPEKSDPAVAATTTNDEQCSSPPQAQAQAQPRTYECNFCKRGFSNAQALGGHMNIHRKDKAKLKQTSPIPESRSQQFLEIPKTALSPATNLVINPTRSTFPERRDAVAANWTWNYSSENRDTASIMRSDQGYVGEPKQLPLFNEATTLRVVDDHQDQKQSYDKELSSSSSHGDHDEDHDELDLELRLGQDPSLDSSSSTAKSTRKFF</sequence>
<feature type="compositionally biased region" description="Polar residues" evidence="9">
    <location>
        <begin position="18"/>
        <end position="28"/>
    </location>
</feature>
<keyword evidence="5" id="KW-0805">Transcription regulation</keyword>
<dbReference type="GO" id="GO:0005634">
    <property type="term" value="C:nucleus"/>
    <property type="evidence" value="ECO:0007669"/>
    <property type="project" value="UniProtKB-SubCell"/>
</dbReference>
<dbReference type="EMBL" id="CP093344">
    <property type="protein sequence ID" value="WOG89142.1"/>
    <property type="molecule type" value="Genomic_DNA"/>
</dbReference>
<keyword evidence="4" id="KW-0862">Zinc</keyword>
<dbReference type="Gene3D" id="3.30.160.60">
    <property type="entry name" value="Classic Zinc Finger"/>
    <property type="match status" value="1"/>
</dbReference>
<accession>A0AAF0WGI7</accession>
<dbReference type="Proteomes" id="UP000077755">
    <property type="component" value="Chromosome 2"/>
</dbReference>
<evidence type="ECO:0000256" key="5">
    <source>
        <dbReference type="ARBA" id="ARBA00023015"/>
    </source>
</evidence>
<dbReference type="InterPro" id="IPR013087">
    <property type="entry name" value="Znf_C2H2_type"/>
</dbReference>
<feature type="compositionally biased region" description="Low complexity" evidence="9">
    <location>
        <begin position="199"/>
        <end position="208"/>
    </location>
</feature>
<dbReference type="InterPro" id="IPR036236">
    <property type="entry name" value="Znf_C2H2_sf"/>
</dbReference>
<dbReference type="Pfam" id="PF13912">
    <property type="entry name" value="zf-C2H2_6"/>
    <property type="match status" value="1"/>
</dbReference>
<dbReference type="PROSITE" id="PS50157">
    <property type="entry name" value="ZINC_FINGER_C2H2_2"/>
    <property type="match status" value="1"/>
</dbReference>
<dbReference type="GO" id="GO:0008270">
    <property type="term" value="F:zinc ion binding"/>
    <property type="evidence" value="ECO:0007669"/>
    <property type="project" value="UniProtKB-KW"/>
</dbReference>
<comment type="subcellular location">
    <subcellularLocation>
        <location evidence="1">Nucleus</location>
    </subcellularLocation>
</comment>
<evidence type="ECO:0000313" key="11">
    <source>
        <dbReference type="EMBL" id="WOG89142.1"/>
    </source>
</evidence>
<evidence type="ECO:0000256" key="9">
    <source>
        <dbReference type="SAM" id="MobiDB-lite"/>
    </source>
</evidence>
<evidence type="ECO:0000256" key="3">
    <source>
        <dbReference type="ARBA" id="ARBA00022771"/>
    </source>
</evidence>